<accession>A0AA88P1K2</accession>
<dbReference type="AlphaFoldDB" id="A0AA88P1K2"/>
<dbReference type="EMBL" id="JAUYZG010000022">
    <property type="protein sequence ID" value="KAK2872436.1"/>
    <property type="molecule type" value="Genomic_DNA"/>
</dbReference>
<evidence type="ECO:0000313" key="1">
    <source>
        <dbReference type="EMBL" id="KAK2872436.1"/>
    </source>
</evidence>
<comment type="caution">
    <text evidence="1">The sequence shown here is derived from an EMBL/GenBank/DDBJ whole genome shotgun (WGS) entry which is preliminary data.</text>
</comment>
<sequence length="143" mass="16147">MNNSSDGHIAIFFLWKTRRMGIKAFKSQKGCKCFLDLLKQCLIVYLRHTQEKKRNPAIIPSCVKQALCFSAKATDIAGNALERSPASILELKTEIIRTDFTQSSEKAAGESHRLKHTMYSIVDRVERGCDSKLSARKLCSETH</sequence>
<keyword evidence="2" id="KW-1185">Reference proteome</keyword>
<reference evidence="1" key="1">
    <citation type="submission" date="2023-08" db="EMBL/GenBank/DDBJ databases">
        <title>Chromosome-level Genome Assembly of mud carp (Cirrhinus molitorella).</title>
        <authorList>
            <person name="Liu H."/>
        </authorList>
    </citation>
    <scope>NUCLEOTIDE SEQUENCE</scope>
    <source>
        <strain evidence="1">Prfri</strain>
        <tissue evidence="1">Muscle</tissue>
    </source>
</reference>
<name>A0AA88P1K2_9TELE</name>
<dbReference type="Proteomes" id="UP001187343">
    <property type="component" value="Unassembled WGS sequence"/>
</dbReference>
<organism evidence="1 2">
    <name type="scientific">Cirrhinus molitorella</name>
    <name type="common">mud carp</name>
    <dbReference type="NCBI Taxonomy" id="172907"/>
    <lineage>
        <taxon>Eukaryota</taxon>
        <taxon>Metazoa</taxon>
        <taxon>Chordata</taxon>
        <taxon>Craniata</taxon>
        <taxon>Vertebrata</taxon>
        <taxon>Euteleostomi</taxon>
        <taxon>Actinopterygii</taxon>
        <taxon>Neopterygii</taxon>
        <taxon>Teleostei</taxon>
        <taxon>Ostariophysi</taxon>
        <taxon>Cypriniformes</taxon>
        <taxon>Cyprinidae</taxon>
        <taxon>Labeoninae</taxon>
        <taxon>Labeonini</taxon>
        <taxon>Cirrhinus</taxon>
    </lineage>
</organism>
<gene>
    <name evidence="1" type="ORF">Q8A67_022333</name>
</gene>
<protein>
    <submittedName>
        <fullName evidence="1">Uncharacterized protein</fullName>
    </submittedName>
</protein>
<evidence type="ECO:0000313" key="2">
    <source>
        <dbReference type="Proteomes" id="UP001187343"/>
    </source>
</evidence>
<proteinExistence type="predicted"/>